<dbReference type="PANTHER" id="PTHR33840:SF2">
    <property type="entry name" value="TLE1 PHOSPHOLIPASE DOMAIN-CONTAINING PROTEIN"/>
    <property type="match status" value="1"/>
</dbReference>
<accession>G0S323</accession>
<evidence type="ECO:0000259" key="2">
    <source>
        <dbReference type="Pfam" id="PF09994"/>
    </source>
</evidence>
<feature type="region of interest" description="Disordered" evidence="1">
    <location>
        <begin position="1"/>
        <end position="23"/>
    </location>
</feature>
<sequence>MDSPRLKPSSRDGHFTASNTGLERTREIGDEFSNCVLSRPVTPRTMEKHAYGAHRKPRKIVLCFDGTGNKFQGDDSDSNILKIFRMLDRTASDQYHYYQPGIGTYVVSKSLSHTGRIARLKSWCMKAKDSAIGSSFDQHVVGGYRFLMRYYDPGDEIYIFGFSRGAYIARFLAEMLDYVGLLSHGNEEMVVFAWKAFANWQRRRESTTPAGIRQKKEMYAFMRGFRETFSRPVRRIRFLGLFDTVNSVPQFEAAWMERSKFPYTARTSAKVIRHAVSIDERRAKFRQDLIYQSGQNKTSKGGGRSKDKTSGNGERYRRKSSFSSAKPADGVTLHNERGRCLTLDTPDDEAPYRVRSHSIRSRRTGMTGASDLDHHQDVKSELSVAIHPHDEDVLSIAESEDESDQDIDEVWFAGGHADVGGGWEVPPDSKPASHIPLVWMVHEAMKAGLTFDLDKVREMGCMEAFDDESMAANSSINNGKAEALHTARAPSNSRVLPVPNIMIRSPTTMLCEPSTKPSHGADRPGKVTSSAVESGDGHRETFREMMDKACIARLHDPLEFGGGLPWGSTLTWKIMEYLPFRRMDLQPDGSWKPIRWPLPCGEVRDIPENARVHGSVIRRMQLDDKYRPGNLIVGGGGRGVRVAPKEYGIGDWVCVANEGSPVNEIWMKRSVVEKMRNNNTKN</sequence>
<dbReference type="Proteomes" id="UP000008066">
    <property type="component" value="Unassembled WGS sequence"/>
</dbReference>
<dbReference type="InterPro" id="IPR018712">
    <property type="entry name" value="Tle1-like_cat"/>
</dbReference>
<reference evidence="3 4" key="1">
    <citation type="journal article" date="2011" name="Cell">
        <title>Insight into structure and assembly of the nuclear pore complex by utilizing the genome of a eukaryotic thermophile.</title>
        <authorList>
            <person name="Amlacher S."/>
            <person name="Sarges P."/>
            <person name="Flemming D."/>
            <person name="van Noort V."/>
            <person name="Kunze R."/>
            <person name="Devos D.P."/>
            <person name="Arumugam M."/>
            <person name="Bork P."/>
            <person name="Hurt E."/>
        </authorList>
    </citation>
    <scope>NUCLEOTIDE SEQUENCE [LARGE SCALE GENOMIC DNA]</scope>
    <source>
        <strain evidence="4">DSM 1495 / CBS 144.50 / IMI 039719</strain>
    </source>
</reference>
<evidence type="ECO:0000313" key="3">
    <source>
        <dbReference type="EMBL" id="EGS22406.1"/>
    </source>
</evidence>
<dbReference type="HOGENOM" id="CLU_005049_0_1_1"/>
<feature type="region of interest" description="Disordered" evidence="1">
    <location>
        <begin position="289"/>
        <end position="350"/>
    </location>
</feature>
<dbReference type="Pfam" id="PF09994">
    <property type="entry name" value="T6SS_Tle1-like_cat"/>
    <property type="match status" value="1"/>
</dbReference>
<dbReference type="EMBL" id="GL988040">
    <property type="protein sequence ID" value="EGS22406.1"/>
    <property type="molecule type" value="Genomic_DNA"/>
</dbReference>
<dbReference type="RefSeq" id="XP_006692425.1">
    <property type="nucleotide sequence ID" value="XM_006692362.1"/>
</dbReference>
<dbReference type="PANTHER" id="PTHR33840">
    <property type="match status" value="1"/>
</dbReference>
<feature type="compositionally biased region" description="Polar residues" evidence="1">
    <location>
        <begin position="290"/>
        <end position="299"/>
    </location>
</feature>
<proteinExistence type="predicted"/>
<dbReference type="eggNOG" id="ENOG502QPR9">
    <property type="taxonomic scope" value="Eukaryota"/>
</dbReference>
<feature type="region of interest" description="Disordered" evidence="1">
    <location>
        <begin position="512"/>
        <end position="537"/>
    </location>
</feature>
<gene>
    <name evidence="3" type="ORF">CTHT_0019390</name>
</gene>
<organism evidence="4">
    <name type="scientific">Chaetomium thermophilum (strain DSM 1495 / CBS 144.50 / IMI 039719)</name>
    <name type="common">Thermochaetoides thermophila</name>
    <dbReference type="NCBI Taxonomy" id="759272"/>
    <lineage>
        <taxon>Eukaryota</taxon>
        <taxon>Fungi</taxon>
        <taxon>Dikarya</taxon>
        <taxon>Ascomycota</taxon>
        <taxon>Pezizomycotina</taxon>
        <taxon>Sordariomycetes</taxon>
        <taxon>Sordariomycetidae</taxon>
        <taxon>Sordariales</taxon>
        <taxon>Chaetomiaceae</taxon>
        <taxon>Thermochaetoides</taxon>
    </lineage>
</organism>
<name>G0S323_CHATD</name>
<feature type="domain" description="T6SS Phospholipase effector Tle1-like catalytic" evidence="2">
    <location>
        <begin position="58"/>
        <end position="443"/>
    </location>
</feature>
<dbReference type="GeneID" id="18255977"/>
<dbReference type="AlphaFoldDB" id="G0S323"/>
<evidence type="ECO:0000256" key="1">
    <source>
        <dbReference type="SAM" id="MobiDB-lite"/>
    </source>
</evidence>
<evidence type="ECO:0000313" key="4">
    <source>
        <dbReference type="Proteomes" id="UP000008066"/>
    </source>
</evidence>
<dbReference type="OrthoDB" id="3162439at2759"/>
<keyword evidence="4" id="KW-1185">Reference proteome</keyword>
<dbReference type="KEGG" id="cthr:CTHT_0019390"/>
<protein>
    <recommendedName>
        <fullName evidence="2">T6SS Phospholipase effector Tle1-like catalytic domain-containing protein</fullName>
    </recommendedName>
</protein>
<dbReference type="OMA" id="FENAWMQ"/>